<dbReference type="Proteomes" id="UP001145114">
    <property type="component" value="Unassembled WGS sequence"/>
</dbReference>
<sequence length="227" mass="24884">KVTYSGEVTLEGLKKLFVEKFSAELENADIEKSKLQIRDSISSVFYELENTFEVVNQSFLRWYSPATAPKDHDIDGTQQAGEPAQKLAVASSDHHGLDEIKQELSILHEAVKLVSQRLDNLSALTPAEAPTKPATKDAAAVAREGEKEKGGEDEEGNTMSTAQAAPASTTNSGQASGDEAAMMLKRELKELKEELCRVRKEKQESEAKLNQQVASIQGELEKARKLL</sequence>
<reference evidence="1" key="1">
    <citation type="submission" date="2022-06" db="EMBL/GenBank/DDBJ databases">
        <title>Phylogenomic reconstructions and comparative analyses of Kickxellomycotina fungi.</title>
        <authorList>
            <person name="Reynolds N.K."/>
            <person name="Stajich J.E."/>
            <person name="Barry K."/>
            <person name="Grigoriev I.V."/>
            <person name="Crous P."/>
            <person name="Smith M.E."/>
        </authorList>
    </citation>
    <scope>NUCLEOTIDE SEQUENCE</scope>
    <source>
        <strain evidence="1">RSA 2271</strain>
    </source>
</reference>
<accession>A0ACC1H8N5</accession>
<evidence type="ECO:0000313" key="2">
    <source>
        <dbReference type="Proteomes" id="UP001145114"/>
    </source>
</evidence>
<keyword evidence="2" id="KW-1185">Reference proteome</keyword>
<comment type="caution">
    <text evidence="1">The sequence shown here is derived from an EMBL/GenBank/DDBJ whole genome shotgun (WGS) entry which is preliminary data.</text>
</comment>
<dbReference type="EMBL" id="JAMZIH010009264">
    <property type="protein sequence ID" value="KAJ1670438.1"/>
    <property type="molecule type" value="Genomic_DNA"/>
</dbReference>
<feature type="non-terminal residue" evidence="1">
    <location>
        <position position="1"/>
    </location>
</feature>
<evidence type="ECO:0000313" key="1">
    <source>
        <dbReference type="EMBL" id="KAJ1670438.1"/>
    </source>
</evidence>
<gene>
    <name evidence="1" type="ORF">EV182_008208</name>
</gene>
<organism evidence="1 2">
    <name type="scientific">Spiromyces aspiralis</name>
    <dbReference type="NCBI Taxonomy" id="68401"/>
    <lineage>
        <taxon>Eukaryota</taxon>
        <taxon>Fungi</taxon>
        <taxon>Fungi incertae sedis</taxon>
        <taxon>Zoopagomycota</taxon>
        <taxon>Kickxellomycotina</taxon>
        <taxon>Kickxellomycetes</taxon>
        <taxon>Kickxellales</taxon>
        <taxon>Kickxellaceae</taxon>
        <taxon>Spiromyces</taxon>
    </lineage>
</organism>
<feature type="non-terminal residue" evidence="1">
    <location>
        <position position="227"/>
    </location>
</feature>
<proteinExistence type="predicted"/>
<protein>
    <submittedName>
        <fullName evidence="1">Uncharacterized protein</fullName>
    </submittedName>
</protein>
<name>A0ACC1H8N5_9FUNG</name>